<keyword evidence="10" id="KW-0809">Transit peptide</keyword>
<evidence type="ECO:0000256" key="9">
    <source>
        <dbReference type="ARBA" id="ARBA00022792"/>
    </source>
</evidence>
<keyword evidence="9" id="KW-0999">Mitochondrion inner membrane</keyword>
<evidence type="ECO:0000256" key="11">
    <source>
        <dbReference type="ARBA" id="ARBA00022982"/>
    </source>
</evidence>
<evidence type="ECO:0000256" key="7">
    <source>
        <dbReference type="ARBA" id="ARBA00022660"/>
    </source>
</evidence>
<dbReference type="InterPro" id="IPR019173">
    <property type="entry name" value="NADH_UbQ_OxRdtase_B5_su"/>
</dbReference>
<protein>
    <recommendedName>
        <fullName evidence="5">NADH dehydrogenase [ubiquinone] 1 beta subcomplex subunit 5, mitochondrial</fullName>
    </recommendedName>
    <alternativeName>
        <fullName evidence="16">Complex I-SGDH</fullName>
    </alternativeName>
    <alternativeName>
        <fullName evidence="15">NADH-ubiquinone oxidoreductase SGDH subunit</fullName>
    </alternativeName>
</protein>
<gene>
    <name evidence="18" type="primary">jg15162</name>
    <name evidence="18" type="ORF">PAEG_LOCUS26240</name>
</gene>
<reference evidence="18" key="1">
    <citation type="submission" date="2022-03" db="EMBL/GenBank/DDBJ databases">
        <authorList>
            <person name="Lindestad O."/>
        </authorList>
    </citation>
    <scope>NUCLEOTIDE SEQUENCE</scope>
</reference>
<evidence type="ECO:0000256" key="13">
    <source>
        <dbReference type="ARBA" id="ARBA00023128"/>
    </source>
</evidence>
<evidence type="ECO:0000256" key="16">
    <source>
        <dbReference type="ARBA" id="ARBA00032550"/>
    </source>
</evidence>
<comment type="subcellular location">
    <subcellularLocation>
        <location evidence="2">Mitochondrion inner membrane</location>
        <topology evidence="2">Single-pass membrane protein</topology>
    </subcellularLocation>
</comment>
<keyword evidence="8 17" id="KW-0812">Transmembrane</keyword>
<comment type="caution">
    <text evidence="18">The sequence shown here is derived from an EMBL/GenBank/DDBJ whole genome shotgun (WGS) entry which is preliminary data.</text>
</comment>
<name>A0A8S4SEV8_9NEOP</name>
<evidence type="ECO:0000256" key="1">
    <source>
        <dbReference type="ARBA" id="ARBA00003195"/>
    </source>
</evidence>
<evidence type="ECO:0000256" key="5">
    <source>
        <dbReference type="ARBA" id="ARBA00015175"/>
    </source>
</evidence>
<keyword evidence="7" id="KW-0679">Respiratory chain</keyword>
<evidence type="ECO:0000256" key="17">
    <source>
        <dbReference type="SAM" id="Phobius"/>
    </source>
</evidence>
<keyword evidence="6" id="KW-0813">Transport</keyword>
<evidence type="ECO:0000256" key="14">
    <source>
        <dbReference type="ARBA" id="ARBA00023136"/>
    </source>
</evidence>
<evidence type="ECO:0000256" key="8">
    <source>
        <dbReference type="ARBA" id="ARBA00022692"/>
    </source>
</evidence>
<evidence type="ECO:0000256" key="4">
    <source>
        <dbReference type="ARBA" id="ARBA00011533"/>
    </source>
</evidence>
<dbReference type="AlphaFoldDB" id="A0A8S4SEV8"/>
<comment type="function">
    <text evidence="1">Accessory subunit of the mitochondrial membrane respiratory chain NADH dehydrogenase (Complex I), that is believed not to be involved in catalysis. Complex I functions in the transfer of electrons from NADH to the respiratory chain. The immediate electron acceptor for the enzyme is believed to be ubiquinone.</text>
</comment>
<accession>A0A8S4SEV8</accession>
<keyword evidence="19" id="KW-1185">Reference proteome</keyword>
<dbReference type="Pfam" id="PF09781">
    <property type="entry name" value="NDUF_B5"/>
    <property type="match status" value="1"/>
</dbReference>
<dbReference type="GO" id="GO:0005743">
    <property type="term" value="C:mitochondrial inner membrane"/>
    <property type="evidence" value="ECO:0007669"/>
    <property type="project" value="UniProtKB-SubCell"/>
</dbReference>
<proteinExistence type="inferred from homology"/>
<evidence type="ECO:0000256" key="15">
    <source>
        <dbReference type="ARBA" id="ARBA00032395"/>
    </source>
</evidence>
<evidence type="ECO:0000256" key="6">
    <source>
        <dbReference type="ARBA" id="ARBA00022448"/>
    </source>
</evidence>
<dbReference type="PANTHER" id="PTHR13178">
    <property type="entry name" value="NADH-UBIQUINONE OXIDOREDUCTASE SGDH SUBUNIT"/>
    <property type="match status" value="1"/>
</dbReference>
<evidence type="ECO:0000313" key="18">
    <source>
        <dbReference type="EMBL" id="CAH2267745.1"/>
    </source>
</evidence>
<sequence length="190" mass="22747">MVSWSALGRSFGTNLFKNNIKAPFVVQNVNFSVGKKLASDHGHRTMALQPSRWQWHKFKDMFHYYLMMGLIPVGAIIFYTNVFIGPAQLTPIPDDYHPKHWEYHRHPITRFIARYIHNSPQQEYEKFLHFIDEEAQRQKLRALEKEVTRKMAERNDYQAYYYRPMVNKYLRINKKAGDDIMERVGDDYKD</sequence>
<keyword evidence="14 17" id="KW-0472">Membrane</keyword>
<keyword evidence="12 17" id="KW-1133">Transmembrane helix</keyword>
<comment type="subunit">
    <text evidence="4">Complex I is composed of 45 different subunits.</text>
</comment>
<feature type="transmembrane region" description="Helical" evidence="17">
    <location>
        <begin position="62"/>
        <end position="84"/>
    </location>
</feature>
<keyword evidence="13" id="KW-0496">Mitochondrion</keyword>
<evidence type="ECO:0000256" key="3">
    <source>
        <dbReference type="ARBA" id="ARBA00007152"/>
    </source>
</evidence>
<keyword evidence="11" id="KW-0249">Electron transport</keyword>
<evidence type="ECO:0000256" key="10">
    <source>
        <dbReference type="ARBA" id="ARBA00022946"/>
    </source>
</evidence>
<evidence type="ECO:0000256" key="2">
    <source>
        <dbReference type="ARBA" id="ARBA00004434"/>
    </source>
</evidence>
<evidence type="ECO:0000313" key="19">
    <source>
        <dbReference type="Proteomes" id="UP000838756"/>
    </source>
</evidence>
<dbReference type="EMBL" id="CAKXAJ010026395">
    <property type="protein sequence ID" value="CAH2267745.1"/>
    <property type="molecule type" value="Genomic_DNA"/>
</dbReference>
<comment type="similarity">
    <text evidence="3">Belongs to the complex I NDUFB5 subunit family.</text>
</comment>
<organism evidence="18 19">
    <name type="scientific">Pararge aegeria aegeria</name>
    <dbReference type="NCBI Taxonomy" id="348720"/>
    <lineage>
        <taxon>Eukaryota</taxon>
        <taxon>Metazoa</taxon>
        <taxon>Ecdysozoa</taxon>
        <taxon>Arthropoda</taxon>
        <taxon>Hexapoda</taxon>
        <taxon>Insecta</taxon>
        <taxon>Pterygota</taxon>
        <taxon>Neoptera</taxon>
        <taxon>Endopterygota</taxon>
        <taxon>Lepidoptera</taxon>
        <taxon>Glossata</taxon>
        <taxon>Ditrysia</taxon>
        <taxon>Papilionoidea</taxon>
        <taxon>Nymphalidae</taxon>
        <taxon>Satyrinae</taxon>
        <taxon>Satyrini</taxon>
        <taxon>Parargina</taxon>
        <taxon>Pararge</taxon>
    </lineage>
</organism>
<dbReference type="OrthoDB" id="9995605at2759"/>
<dbReference type="PANTHER" id="PTHR13178:SF0">
    <property type="entry name" value="NADH DEHYDROGENASE [UBIQUINONE] 1 BETA SUBCOMPLEX SUBUNIT 5, MITOCHONDRIAL"/>
    <property type="match status" value="1"/>
</dbReference>
<evidence type="ECO:0000256" key="12">
    <source>
        <dbReference type="ARBA" id="ARBA00022989"/>
    </source>
</evidence>
<dbReference type="Proteomes" id="UP000838756">
    <property type="component" value="Unassembled WGS sequence"/>
</dbReference>